<gene>
    <name evidence="3" type="ORF">PLXY2_LOCUS5923</name>
</gene>
<evidence type="ECO:0000313" key="4">
    <source>
        <dbReference type="Proteomes" id="UP000653454"/>
    </source>
</evidence>
<protein>
    <submittedName>
        <fullName evidence="3">(diamondback moth) hypothetical protein</fullName>
    </submittedName>
</protein>
<feature type="chain" id="PRO_5035858553" evidence="2">
    <location>
        <begin position="22"/>
        <end position="240"/>
    </location>
</feature>
<feature type="compositionally biased region" description="Acidic residues" evidence="1">
    <location>
        <begin position="164"/>
        <end position="178"/>
    </location>
</feature>
<reference evidence="3" key="1">
    <citation type="submission" date="2020-11" db="EMBL/GenBank/DDBJ databases">
        <authorList>
            <person name="Whiteford S."/>
        </authorList>
    </citation>
    <scope>NUCLEOTIDE SEQUENCE</scope>
</reference>
<organism evidence="3 4">
    <name type="scientific">Plutella xylostella</name>
    <name type="common">Diamondback moth</name>
    <name type="synonym">Plutella maculipennis</name>
    <dbReference type="NCBI Taxonomy" id="51655"/>
    <lineage>
        <taxon>Eukaryota</taxon>
        <taxon>Metazoa</taxon>
        <taxon>Ecdysozoa</taxon>
        <taxon>Arthropoda</taxon>
        <taxon>Hexapoda</taxon>
        <taxon>Insecta</taxon>
        <taxon>Pterygota</taxon>
        <taxon>Neoptera</taxon>
        <taxon>Endopterygota</taxon>
        <taxon>Lepidoptera</taxon>
        <taxon>Glossata</taxon>
        <taxon>Ditrysia</taxon>
        <taxon>Yponomeutoidea</taxon>
        <taxon>Plutellidae</taxon>
        <taxon>Plutella</taxon>
    </lineage>
</organism>
<proteinExistence type="predicted"/>
<dbReference type="Proteomes" id="UP000653454">
    <property type="component" value="Unassembled WGS sequence"/>
</dbReference>
<keyword evidence="2" id="KW-0732">Signal</keyword>
<comment type="caution">
    <text evidence="3">The sequence shown here is derived from an EMBL/GenBank/DDBJ whole genome shotgun (WGS) entry which is preliminary data.</text>
</comment>
<keyword evidence="4" id="KW-1185">Reference proteome</keyword>
<dbReference type="EMBL" id="CAJHNJ030000018">
    <property type="protein sequence ID" value="CAG9116282.1"/>
    <property type="molecule type" value="Genomic_DNA"/>
</dbReference>
<feature type="signal peptide" evidence="2">
    <location>
        <begin position="1"/>
        <end position="21"/>
    </location>
</feature>
<name>A0A8S4EK55_PLUXY</name>
<evidence type="ECO:0000256" key="2">
    <source>
        <dbReference type="SAM" id="SignalP"/>
    </source>
</evidence>
<dbReference type="AlphaFoldDB" id="A0A8S4EK55"/>
<evidence type="ECO:0000313" key="3">
    <source>
        <dbReference type="EMBL" id="CAG9116282.1"/>
    </source>
</evidence>
<sequence>MKLIQLCSLVNIVFLLELVNAEHPKSDELIVTVNVPQNDPTFEPKEEIPEYKHPHYDKEVLAGNMADLFTSNRHYEYSNKYDDLSRRADNIIVPIEAPLDVVLQVAEQAALMPPAVNPDEFVVDKKALRSGNYWDSYYKEDGIIDVLNPASYPLRSGIKRNVDENSEDSGSDTVYEDLSDNHNPHLGRSNFDKEAARRIQLGWAAFGKLRHIFFSAIPQSLKTKVFNQYVLPVMTCGAET</sequence>
<accession>A0A8S4EK55</accession>
<evidence type="ECO:0000256" key="1">
    <source>
        <dbReference type="SAM" id="MobiDB-lite"/>
    </source>
</evidence>
<feature type="region of interest" description="Disordered" evidence="1">
    <location>
        <begin position="161"/>
        <end position="189"/>
    </location>
</feature>